<dbReference type="PANTHER" id="PTHR36503">
    <property type="entry name" value="BLR2520 PROTEIN"/>
    <property type="match status" value="1"/>
</dbReference>
<keyword evidence="3" id="KW-1185">Reference proteome</keyword>
<evidence type="ECO:0000259" key="1">
    <source>
        <dbReference type="PROSITE" id="PS51819"/>
    </source>
</evidence>
<dbReference type="Pfam" id="PF00903">
    <property type="entry name" value="Glyoxalase"/>
    <property type="match status" value="1"/>
</dbReference>
<dbReference type="SUPFAM" id="SSF54593">
    <property type="entry name" value="Glyoxalase/Bleomycin resistance protein/Dihydroxybiphenyl dioxygenase"/>
    <property type="match status" value="1"/>
</dbReference>
<organism evidence="2 3">
    <name type="scientific">Planotetraspora phitsanulokensis</name>
    <dbReference type="NCBI Taxonomy" id="575192"/>
    <lineage>
        <taxon>Bacteria</taxon>
        <taxon>Bacillati</taxon>
        <taxon>Actinomycetota</taxon>
        <taxon>Actinomycetes</taxon>
        <taxon>Streptosporangiales</taxon>
        <taxon>Streptosporangiaceae</taxon>
        <taxon>Planotetraspora</taxon>
    </lineage>
</organism>
<dbReference type="InterPro" id="IPR004360">
    <property type="entry name" value="Glyas_Fos-R_dOase_dom"/>
</dbReference>
<accession>A0A8J3XH95</accession>
<evidence type="ECO:0000313" key="2">
    <source>
        <dbReference type="EMBL" id="GII39771.1"/>
    </source>
</evidence>
<dbReference type="PANTHER" id="PTHR36503:SF1">
    <property type="entry name" value="BLR2520 PROTEIN"/>
    <property type="match status" value="1"/>
</dbReference>
<reference evidence="2 3" key="1">
    <citation type="submission" date="2021-01" db="EMBL/GenBank/DDBJ databases">
        <title>Whole genome shotgun sequence of Planotetraspora phitsanulokensis NBRC 104273.</title>
        <authorList>
            <person name="Komaki H."/>
            <person name="Tamura T."/>
        </authorList>
    </citation>
    <scope>NUCLEOTIDE SEQUENCE [LARGE SCALE GENOMIC DNA]</scope>
    <source>
        <strain evidence="2 3">NBRC 104273</strain>
    </source>
</reference>
<protein>
    <recommendedName>
        <fullName evidence="1">VOC domain-containing protein</fullName>
    </recommendedName>
</protein>
<dbReference type="Gene3D" id="3.10.180.10">
    <property type="entry name" value="2,3-Dihydroxybiphenyl 1,2-Dioxygenase, domain 1"/>
    <property type="match status" value="1"/>
</dbReference>
<proteinExistence type="predicted"/>
<name>A0A8J3XH95_9ACTN</name>
<gene>
    <name evidence="2" type="ORF">Pph01_47740</name>
</gene>
<dbReference type="InterPro" id="IPR037523">
    <property type="entry name" value="VOC_core"/>
</dbReference>
<dbReference type="EMBL" id="BOOP01000021">
    <property type="protein sequence ID" value="GII39771.1"/>
    <property type="molecule type" value="Genomic_DNA"/>
</dbReference>
<evidence type="ECO:0000313" key="3">
    <source>
        <dbReference type="Proteomes" id="UP000622547"/>
    </source>
</evidence>
<dbReference type="Proteomes" id="UP000622547">
    <property type="component" value="Unassembled WGS sequence"/>
</dbReference>
<sequence length="199" mass="21991">MTDVTGTDEYVRRRRGIVSTPNHRALSDKAFAPLQPIDRRTHADVTSEARPGFPACRFRQHIHRNHQERTVSLQVNAIMLGVKDLARAKKFYEGLGCTIDKDTRHFVSFSLGEGSPQLALYEWEAAARDAGVSADGSGFRGASFHFNPDSREVVDEMMRNAAAAGGSVIKEAAPAQWGGYFGYFSDPDGHLWKVTTYAS</sequence>
<comment type="caution">
    <text evidence="2">The sequence shown here is derived from an EMBL/GenBank/DDBJ whole genome shotgun (WGS) entry which is preliminary data.</text>
</comment>
<feature type="domain" description="VOC" evidence="1">
    <location>
        <begin position="74"/>
        <end position="197"/>
    </location>
</feature>
<dbReference type="InterPro" id="IPR029068">
    <property type="entry name" value="Glyas_Bleomycin-R_OHBP_Dase"/>
</dbReference>
<dbReference type="AlphaFoldDB" id="A0A8J3XH95"/>
<dbReference type="PROSITE" id="PS51819">
    <property type="entry name" value="VOC"/>
    <property type="match status" value="1"/>
</dbReference>